<keyword evidence="3 7" id="KW-1134">Transmembrane beta strand</keyword>
<evidence type="ECO:0000313" key="11">
    <source>
        <dbReference type="EMBL" id="SFP97478.1"/>
    </source>
</evidence>
<dbReference type="InterPro" id="IPR036942">
    <property type="entry name" value="Beta-barrel_TonB_sf"/>
</dbReference>
<keyword evidence="11" id="KW-0675">Receptor</keyword>
<gene>
    <name evidence="11" type="ORF">SAMN04515674_10811</name>
</gene>
<evidence type="ECO:0000256" key="4">
    <source>
        <dbReference type="ARBA" id="ARBA00022692"/>
    </source>
</evidence>
<dbReference type="Gene3D" id="2.40.170.20">
    <property type="entry name" value="TonB-dependent receptor, beta-barrel domain"/>
    <property type="match status" value="1"/>
</dbReference>
<dbReference type="STRING" id="1079859.SAMN04515674_10811"/>
<feature type="domain" description="Outer membrane protein beta-barrel" evidence="10">
    <location>
        <begin position="554"/>
        <end position="880"/>
    </location>
</feature>
<dbReference type="Pfam" id="PF14905">
    <property type="entry name" value="OMP_b-brl_3"/>
    <property type="match status" value="1"/>
</dbReference>
<keyword evidence="8" id="KW-0732">Signal</keyword>
<comment type="subcellular location">
    <subcellularLocation>
        <location evidence="1 7">Cell outer membrane</location>
        <topology evidence="1 7">Multi-pass membrane protein</topology>
    </subcellularLocation>
</comment>
<dbReference type="RefSeq" id="WP_092017860.1">
    <property type="nucleotide sequence ID" value="NZ_FOXH01000008.1"/>
</dbReference>
<dbReference type="InterPro" id="IPR008969">
    <property type="entry name" value="CarboxyPept-like_regulatory"/>
</dbReference>
<dbReference type="PANTHER" id="PTHR40980:SF4">
    <property type="entry name" value="TONB-DEPENDENT RECEPTOR-LIKE BETA-BARREL DOMAIN-CONTAINING PROTEIN"/>
    <property type="match status" value="1"/>
</dbReference>
<dbReference type="InterPro" id="IPR041700">
    <property type="entry name" value="OMP_b-brl_3"/>
</dbReference>
<dbReference type="Pfam" id="PF13715">
    <property type="entry name" value="CarbopepD_reg_2"/>
    <property type="match status" value="1"/>
</dbReference>
<reference evidence="11 12" key="1">
    <citation type="submission" date="2016-10" db="EMBL/GenBank/DDBJ databases">
        <authorList>
            <person name="de Groot N.N."/>
        </authorList>
    </citation>
    <scope>NUCLEOTIDE SEQUENCE [LARGE SCALE GENOMIC DNA]</scope>
    <source>
        <strain evidence="12">E92,LMG 26720,CCM 7988</strain>
    </source>
</reference>
<sequence length="924" mass="104010">MQHFYKIIIFLLLSNQLLAGSLKGKVVDSRTNEPLVGASVTVKINDKKIGTLTDLEGKYEIKNISAGTYEIHCSYTGYKKAEHKITVTQDKITFNISLTETSIDIGEVVVKGSVNKETESSARKSEKNSDNILNIIPAKTIQLLPDITVGNILQRISGVSVVRNSSGDGQYAIIRGMDKRYNYTLVNGIKIPSPDNKNRYVPMDIFPAEMLERLEVVKALTPNMEGDAIGGAMNMIMKSAPDHLTISATASTGYSQLFADRPFSGFDSKGIAFQAPSEIHGSKYVAVPSDFSVKHLNYQEVKLPVNSLFGFTLGNRILNNKLGFVIAGSFQKTYRGSNSIFFNPNGQPSPDPAPNTPLFDKIQKREYSTLQTRSGLHTKLDYLLNANNKLSLYGMFMQLDEEMHRHTMDNSFTVLGDESILDRSRFQRQNIYNATLQGNHTLTPKLKFNWSAAYSNATSKTPDWTDLSVTYKITMGADGKPTESARYIDPVTHIWTHNQDEDKSGYLNFIYDLKKNVEISAGGMYRTKNRSNFYTSNRLNTVLPGADRQVFTTINQAIFSFRPESDAYADTTNGNNYTAQEQITAAYIQGKVLLNKLQIVGGLRAENTSQSYTSQLPVTAIGKTGKIEYLDLLPSVHFKYSLDERQNIRLSYFKGISRPGYFEFIPAPIAGDYFDESGNYNIKHTQSDNIDLRYEIFPKGNEQLLVGAFYKNLTNPIEYGFQQVGNNSYLYTPQNFGNATNYGFELVFVKYLRNWGISGNYTYTKSSITTTKRVYYRDANGFIQNAPPATPEYPTPPTQTRPLQGQSDHIANISLIYKNAKLDFDAQLSWVYTGKRINIVSPYKDLDYWQRGTSQLDFSAEKRLLKNFSVFVKMTNLLNNPIIVEILHPNTLGGLPEQTQDDKILVQKDVFQQTYLAGIRYKLQ</sequence>
<evidence type="ECO:0000256" key="6">
    <source>
        <dbReference type="ARBA" id="ARBA00023237"/>
    </source>
</evidence>
<dbReference type="SUPFAM" id="SSF56935">
    <property type="entry name" value="Porins"/>
    <property type="match status" value="1"/>
</dbReference>
<dbReference type="SUPFAM" id="SSF49464">
    <property type="entry name" value="Carboxypeptidase regulatory domain-like"/>
    <property type="match status" value="1"/>
</dbReference>
<dbReference type="AlphaFoldDB" id="A0A1I5UQK3"/>
<keyword evidence="12" id="KW-1185">Reference proteome</keyword>
<organism evidence="11 12">
    <name type="scientific">Pseudarcicella hirudinis</name>
    <dbReference type="NCBI Taxonomy" id="1079859"/>
    <lineage>
        <taxon>Bacteria</taxon>
        <taxon>Pseudomonadati</taxon>
        <taxon>Bacteroidota</taxon>
        <taxon>Cytophagia</taxon>
        <taxon>Cytophagales</taxon>
        <taxon>Flectobacillaceae</taxon>
        <taxon>Pseudarcicella</taxon>
    </lineage>
</organism>
<dbReference type="InterPro" id="IPR012910">
    <property type="entry name" value="Plug_dom"/>
</dbReference>
<keyword evidence="2 7" id="KW-0813">Transport</keyword>
<proteinExistence type="inferred from homology"/>
<dbReference type="OrthoDB" id="8727862at2"/>
<evidence type="ECO:0000256" key="5">
    <source>
        <dbReference type="ARBA" id="ARBA00023136"/>
    </source>
</evidence>
<dbReference type="Gene3D" id="2.170.130.10">
    <property type="entry name" value="TonB-dependent receptor, plug domain"/>
    <property type="match status" value="1"/>
</dbReference>
<comment type="similarity">
    <text evidence="7">Belongs to the TonB-dependent receptor family.</text>
</comment>
<protein>
    <submittedName>
        <fullName evidence="11">TonB-dependent receptor</fullName>
    </submittedName>
</protein>
<evidence type="ECO:0000256" key="8">
    <source>
        <dbReference type="SAM" id="SignalP"/>
    </source>
</evidence>
<dbReference type="PROSITE" id="PS52016">
    <property type="entry name" value="TONB_DEPENDENT_REC_3"/>
    <property type="match status" value="1"/>
</dbReference>
<feature type="chain" id="PRO_5011670930" evidence="8">
    <location>
        <begin position="20"/>
        <end position="924"/>
    </location>
</feature>
<name>A0A1I5UQK3_9BACT</name>
<dbReference type="Proteomes" id="UP000199306">
    <property type="component" value="Unassembled WGS sequence"/>
</dbReference>
<keyword evidence="6 7" id="KW-0998">Cell outer membrane</keyword>
<dbReference type="InterPro" id="IPR039426">
    <property type="entry name" value="TonB-dep_rcpt-like"/>
</dbReference>
<evidence type="ECO:0000256" key="3">
    <source>
        <dbReference type="ARBA" id="ARBA00022452"/>
    </source>
</evidence>
<evidence type="ECO:0000259" key="10">
    <source>
        <dbReference type="Pfam" id="PF14905"/>
    </source>
</evidence>
<evidence type="ECO:0000313" key="12">
    <source>
        <dbReference type="Proteomes" id="UP000199306"/>
    </source>
</evidence>
<dbReference type="Gene3D" id="2.60.40.1120">
    <property type="entry name" value="Carboxypeptidase-like, regulatory domain"/>
    <property type="match status" value="1"/>
</dbReference>
<keyword evidence="5 7" id="KW-0472">Membrane</keyword>
<dbReference type="PANTHER" id="PTHR40980">
    <property type="entry name" value="PLUG DOMAIN-CONTAINING PROTEIN"/>
    <property type="match status" value="1"/>
</dbReference>
<dbReference type="EMBL" id="FOXH01000008">
    <property type="protein sequence ID" value="SFP97478.1"/>
    <property type="molecule type" value="Genomic_DNA"/>
</dbReference>
<feature type="signal peptide" evidence="8">
    <location>
        <begin position="1"/>
        <end position="19"/>
    </location>
</feature>
<dbReference type="Pfam" id="PF07715">
    <property type="entry name" value="Plug"/>
    <property type="match status" value="1"/>
</dbReference>
<dbReference type="InterPro" id="IPR037066">
    <property type="entry name" value="Plug_dom_sf"/>
</dbReference>
<dbReference type="GO" id="GO:0009279">
    <property type="term" value="C:cell outer membrane"/>
    <property type="evidence" value="ECO:0007669"/>
    <property type="project" value="UniProtKB-SubCell"/>
</dbReference>
<evidence type="ECO:0000256" key="1">
    <source>
        <dbReference type="ARBA" id="ARBA00004571"/>
    </source>
</evidence>
<keyword evidence="4 7" id="KW-0812">Transmembrane</keyword>
<feature type="domain" description="TonB-dependent receptor plug" evidence="9">
    <location>
        <begin position="129"/>
        <end position="232"/>
    </location>
</feature>
<evidence type="ECO:0000259" key="9">
    <source>
        <dbReference type="Pfam" id="PF07715"/>
    </source>
</evidence>
<accession>A0A1I5UQK3</accession>
<evidence type="ECO:0000256" key="2">
    <source>
        <dbReference type="ARBA" id="ARBA00022448"/>
    </source>
</evidence>
<evidence type="ECO:0000256" key="7">
    <source>
        <dbReference type="PROSITE-ProRule" id="PRU01360"/>
    </source>
</evidence>